<name>A0A167JYZ7_PHYB8</name>
<sequence length="309" mass="34710">MSLRKTNNKKDKLYINNINASNTINVESTSGNNNTDINDLTYNIKYENNIEEPAVVNDNESGISPLVFNFSKPASISTNNELMNLEFIKIIKKFNISYNAHKKIAAHFNSILERSVDLTYRASIPYYTSELLKRFSSIEKKKYDICHKGCRLFNEANITACSNCSEPRYKEDSDDQGHANKLTPGHGQYFRTSLATTIRTKESFQNYDESSSSDRTGLNGQLPLAKLSSFSNPLFFALDEMHGLFHGIAKQIWGLVCGKYGEKNSLVLSLVAQREIGAAMAMTRSTISTSFHGAWINVSTRFGYSRAVD</sequence>
<dbReference type="GeneID" id="28998207"/>
<organism evidence="1 2">
    <name type="scientific">Phycomyces blakesleeanus (strain ATCC 8743b / DSM 1359 / FGSC 10004 / NBRC 33097 / NRRL 1555)</name>
    <dbReference type="NCBI Taxonomy" id="763407"/>
    <lineage>
        <taxon>Eukaryota</taxon>
        <taxon>Fungi</taxon>
        <taxon>Fungi incertae sedis</taxon>
        <taxon>Mucoromycota</taxon>
        <taxon>Mucoromycotina</taxon>
        <taxon>Mucoromycetes</taxon>
        <taxon>Mucorales</taxon>
        <taxon>Phycomycetaceae</taxon>
        <taxon>Phycomyces</taxon>
    </lineage>
</organism>
<accession>A0A167JYZ7</accession>
<dbReference type="EMBL" id="KV441026">
    <property type="protein sequence ID" value="OAD66950.1"/>
    <property type="molecule type" value="Genomic_DNA"/>
</dbReference>
<evidence type="ECO:0000313" key="2">
    <source>
        <dbReference type="Proteomes" id="UP000077315"/>
    </source>
</evidence>
<dbReference type="InParanoid" id="A0A167JYZ7"/>
<dbReference type="VEuPathDB" id="FungiDB:PHYBLDRAFT_174661"/>
<dbReference type="OrthoDB" id="2289822at2759"/>
<evidence type="ECO:0000313" key="1">
    <source>
        <dbReference type="EMBL" id="OAD66950.1"/>
    </source>
</evidence>
<reference evidence="2" key="1">
    <citation type="submission" date="2015-06" db="EMBL/GenBank/DDBJ databases">
        <title>Expansion of signal transduction pathways in fungi by whole-genome duplication.</title>
        <authorList>
            <consortium name="DOE Joint Genome Institute"/>
            <person name="Corrochano L.M."/>
            <person name="Kuo A."/>
            <person name="Marcet-Houben M."/>
            <person name="Polaino S."/>
            <person name="Salamov A."/>
            <person name="Villalobos J.M."/>
            <person name="Alvarez M.I."/>
            <person name="Avalos J."/>
            <person name="Benito E.P."/>
            <person name="Benoit I."/>
            <person name="Burger G."/>
            <person name="Camino L.P."/>
            <person name="Canovas D."/>
            <person name="Cerda-Olmedo E."/>
            <person name="Cheng J.-F."/>
            <person name="Dominguez A."/>
            <person name="Elias M."/>
            <person name="Eslava A.P."/>
            <person name="Glaser F."/>
            <person name="Grimwood J."/>
            <person name="Gutierrez G."/>
            <person name="Heitman J."/>
            <person name="Henrissat B."/>
            <person name="Iturriaga E.A."/>
            <person name="Lang B.F."/>
            <person name="Lavin J.L."/>
            <person name="Lee S."/>
            <person name="Li W."/>
            <person name="Lindquist E."/>
            <person name="Lopez-Garcia S."/>
            <person name="Luque E.M."/>
            <person name="Marcos A.T."/>
            <person name="Martin J."/>
            <person name="McCluskey K."/>
            <person name="Medina H.R."/>
            <person name="Miralles-Duran A."/>
            <person name="Miyazaki A."/>
            <person name="Munoz-Torres E."/>
            <person name="Oguiza J.A."/>
            <person name="Ohm R."/>
            <person name="Olmedo M."/>
            <person name="Orejas M."/>
            <person name="Ortiz-Castellanos L."/>
            <person name="Pisabarro A.G."/>
            <person name="Rodriguez-Romero J."/>
            <person name="Ruiz-Herrera J."/>
            <person name="Ruiz-Vazquez R."/>
            <person name="Sanz C."/>
            <person name="Schackwitz W."/>
            <person name="Schmutz J."/>
            <person name="Shahriari M."/>
            <person name="Shelest E."/>
            <person name="Silva-Franco F."/>
            <person name="Soanes D."/>
            <person name="Syed K."/>
            <person name="Tagua V.G."/>
            <person name="Talbot N.J."/>
            <person name="Thon M."/>
            <person name="De vries R.P."/>
            <person name="Wiebenga A."/>
            <person name="Yadav J.S."/>
            <person name="Braun E.L."/>
            <person name="Baker S."/>
            <person name="Garre V."/>
            <person name="Horwitz B."/>
            <person name="Torres-Martinez S."/>
            <person name="Idnurm A."/>
            <person name="Herrera-Estrella A."/>
            <person name="Gabaldon T."/>
            <person name="Grigoriev I.V."/>
        </authorList>
    </citation>
    <scope>NUCLEOTIDE SEQUENCE [LARGE SCALE GENOMIC DNA]</scope>
    <source>
        <strain evidence="2">NRRL 1555(-)</strain>
    </source>
</reference>
<keyword evidence="2" id="KW-1185">Reference proteome</keyword>
<dbReference type="RefSeq" id="XP_018284990.1">
    <property type="nucleotide sequence ID" value="XM_018437301.1"/>
</dbReference>
<gene>
    <name evidence="1" type="ORF">PHYBLDRAFT_174661</name>
</gene>
<dbReference type="Proteomes" id="UP000077315">
    <property type="component" value="Unassembled WGS sequence"/>
</dbReference>
<protein>
    <submittedName>
        <fullName evidence="1">Uncharacterized protein</fullName>
    </submittedName>
</protein>
<dbReference type="AlphaFoldDB" id="A0A167JYZ7"/>
<proteinExistence type="predicted"/>